<keyword evidence="2" id="KW-1185">Reference proteome</keyword>
<dbReference type="AlphaFoldDB" id="A3V1J4"/>
<accession>A3V1J4</accession>
<dbReference type="HOGENOM" id="CLU_2991317_0_0_5"/>
<sequence length="57" mass="5905">MRMPQTDSGGSAVVPSLVYATVNNCDLPAGDLCQGVAGNTTAGAADRWQIGAWQMHL</sequence>
<comment type="caution">
    <text evidence="1">The sequence shown here is derived from an EMBL/GenBank/DDBJ whole genome shotgun (WGS) entry which is preliminary data.</text>
</comment>
<evidence type="ECO:0000313" key="1">
    <source>
        <dbReference type="EMBL" id="EAQ07946.1"/>
    </source>
</evidence>
<proteinExistence type="predicted"/>
<dbReference type="Proteomes" id="UP000004507">
    <property type="component" value="Unassembled WGS sequence"/>
</dbReference>
<dbReference type="EMBL" id="AAMS01000001">
    <property type="protein sequence ID" value="EAQ07946.1"/>
    <property type="molecule type" value="Genomic_DNA"/>
</dbReference>
<reference evidence="1 2" key="1">
    <citation type="submission" date="2006-01" db="EMBL/GenBank/DDBJ databases">
        <authorList>
            <person name="Hagstrom A."/>
            <person name="Ferriera S."/>
            <person name="Johnson J."/>
            <person name="Kravitz S."/>
            <person name="Halpern A."/>
            <person name="Remington K."/>
            <person name="Beeson K."/>
            <person name="Tran B."/>
            <person name="Rogers Y.-H."/>
            <person name="Friedman R."/>
            <person name="Venter J.C."/>
        </authorList>
    </citation>
    <scope>NUCLEOTIDE SEQUENCE [LARGE SCALE GENOMIC DNA]</scope>
    <source>
        <strain evidence="1 2">SKA53</strain>
    </source>
</reference>
<protein>
    <submittedName>
        <fullName evidence="1">Uncharacterized protein</fullName>
    </submittedName>
</protein>
<evidence type="ECO:0000313" key="2">
    <source>
        <dbReference type="Proteomes" id="UP000004507"/>
    </source>
</evidence>
<organism evidence="1 2">
    <name type="scientific">Yoonia vestfoldensis SKA53</name>
    <dbReference type="NCBI Taxonomy" id="314232"/>
    <lineage>
        <taxon>Bacteria</taxon>
        <taxon>Pseudomonadati</taxon>
        <taxon>Pseudomonadota</taxon>
        <taxon>Alphaproteobacteria</taxon>
        <taxon>Rhodobacterales</taxon>
        <taxon>Paracoccaceae</taxon>
        <taxon>Yoonia</taxon>
    </lineage>
</organism>
<gene>
    <name evidence="1" type="ORF">SKA53_09489</name>
</gene>
<name>A3V1J4_9RHOB</name>
<dbReference type="STRING" id="314232.SKA53_09489"/>